<keyword evidence="4 7" id="KW-1133">Transmembrane helix</keyword>
<feature type="region of interest" description="Disordered" evidence="6">
    <location>
        <begin position="80"/>
        <end position="105"/>
    </location>
</feature>
<feature type="transmembrane region" description="Helical" evidence="7">
    <location>
        <begin position="234"/>
        <end position="260"/>
    </location>
</feature>
<keyword evidence="5 7" id="KW-0472">Membrane</keyword>
<feature type="domain" description="Phage shock protein PspC N-terminal" evidence="8">
    <location>
        <begin position="109"/>
        <end position="166"/>
    </location>
</feature>
<dbReference type="Proteomes" id="UP001207408">
    <property type="component" value="Unassembled WGS sequence"/>
</dbReference>
<evidence type="ECO:0000256" key="7">
    <source>
        <dbReference type="SAM" id="Phobius"/>
    </source>
</evidence>
<dbReference type="Pfam" id="PF22744">
    <property type="entry name" value="Toast-rack_PspC-Cterm"/>
    <property type="match status" value="1"/>
</dbReference>
<dbReference type="InterPro" id="IPR007168">
    <property type="entry name" value="Phageshock_PspC_N"/>
</dbReference>
<evidence type="ECO:0000256" key="3">
    <source>
        <dbReference type="ARBA" id="ARBA00022692"/>
    </source>
</evidence>
<feature type="transmembrane region" description="Helical" evidence="7">
    <location>
        <begin position="139"/>
        <end position="162"/>
    </location>
</feature>
<dbReference type="PANTHER" id="PTHR33885:SF3">
    <property type="entry name" value="PHAGE SHOCK PROTEIN C"/>
    <property type="match status" value="1"/>
</dbReference>
<keyword evidence="3 7" id="KW-0812">Transmembrane</keyword>
<dbReference type="RefSeq" id="WP_301202335.1">
    <property type="nucleotide sequence ID" value="NZ_JAPDPI010000065.1"/>
</dbReference>
<feature type="transmembrane region" description="Helical" evidence="7">
    <location>
        <begin position="282"/>
        <end position="305"/>
    </location>
</feature>
<organism evidence="11 12">
    <name type="scientific">Plebeiibacterium marinum</name>
    <dbReference type="NCBI Taxonomy" id="2992111"/>
    <lineage>
        <taxon>Bacteria</taxon>
        <taxon>Pseudomonadati</taxon>
        <taxon>Bacteroidota</taxon>
        <taxon>Bacteroidia</taxon>
        <taxon>Marinilabiliales</taxon>
        <taxon>Marinilabiliaceae</taxon>
        <taxon>Plebeiibacterium</taxon>
    </lineage>
</organism>
<feature type="domain" description="PspC-related transmembrane region" evidence="9">
    <location>
        <begin position="203"/>
        <end position="342"/>
    </location>
</feature>
<evidence type="ECO:0000313" key="12">
    <source>
        <dbReference type="Proteomes" id="UP001207408"/>
    </source>
</evidence>
<feature type="transmembrane region" description="Helical" evidence="7">
    <location>
        <begin position="317"/>
        <end position="335"/>
    </location>
</feature>
<evidence type="ECO:0000256" key="4">
    <source>
        <dbReference type="ARBA" id="ARBA00022989"/>
    </source>
</evidence>
<dbReference type="EMBL" id="JAPDPI010000065">
    <property type="protein sequence ID" value="MCW3807856.1"/>
    <property type="molecule type" value="Genomic_DNA"/>
</dbReference>
<feature type="domain" description="PspC-related ToastRack" evidence="10">
    <location>
        <begin position="403"/>
        <end position="486"/>
    </location>
</feature>
<gene>
    <name evidence="11" type="ORF">OM074_19685</name>
</gene>
<comment type="subcellular location">
    <subcellularLocation>
        <location evidence="1">Cell membrane</location>
        <topology evidence="1">Single-pass membrane protein</topology>
    </subcellularLocation>
</comment>
<dbReference type="Pfam" id="PF04024">
    <property type="entry name" value="PspC"/>
    <property type="match status" value="1"/>
</dbReference>
<accession>A0AAE3MI22</accession>
<name>A0AAE3MI22_9BACT</name>
<dbReference type="InterPro" id="IPR054319">
    <property type="entry name" value="PspC-rel_ToastRack"/>
</dbReference>
<evidence type="ECO:0000313" key="11">
    <source>
        <dbReference type="EMBL" id="MCW3807856.1"/>
    </source>
</evidence>
<evidence type="ECO:0000256" key="1">
    <source>
        <dbReference type="ARBA" id="ARBA00004162"/>
    </source>
</evidence>
<evidence type="ECO:0000256" key="5">
    <source>
        <dbReference type="ARBA" id="ARBA00023136"/>
    </source>
</evidence>
<evidence type="ECO:0000259" key="9">
    <source>
        <dbReference type="Pfam" id="PF22571"/>
    </source>
</evidence>
<reference evidence="11" key="1">
    <citation type="submission" date="2022-10" db="EMBL/GenBank/DDBJ databases">
        <authorList>
            <person name="Yu W.X."/>
        </authorList>
    </citation>
    <scope>NUCLEOTIDE SEQUENCE</scope>
    <source>
        <strain evidence="11">D04</strain>
    </source>
</reference>
<sequence length="492" mass="56362">MKKTVYINLNGFAFHIEEDAYERLKQYLNKIEKSLSDPDEAKEIISDIEARIAELFRGSHPSAEEVITLNHVNEVIKTMGEPQDIIDEEDQDYNEPRENPRSEEMPYSKRLYRDPDSRVFGGVCSGLGAYFNIDPLVFRVVFLLAFILYGASLLPYVILWIVMPKAVTIKQKLEMKGPAGYEKWEQNLRNEYKDVSDRIKSSNTYQNVNKTFSESGDKLGYAFRKFIQIIGGGIGIVIMLVTIACIVGLVLAFTFGYTLFDFTNINSVYSSIPNYFVSGHELTFGTIAILLITTIPLLALFFLGFKLVFKFKMRGGVLALILILLWIGGWVMLAYTSAKVARFYSDKETTYSSSILENTRSEAIYFKANAGTMRPEYQEHLFDVNRLDVCVADEEIFVKGNPRIEIKHGPEFKVTIKKSARGENNFEARENCNMIEYFWLQKDSVIYIDPIFTLTEGAKIRDQKLQVVFTIPENYKIKVDDDLEWAVNSNFD</sequence>
<comment type="caution">
    <text evidence="11">The sequence shown here is derived from an EMBL/GenBank/DDBJ whole genome shotgun (WGS) entry which is preliminary data.</text>
</comment>
<evidence type="ECO:0000256" key="2">
    <source>
        <dbReference type="ARBA" id="ARBA00022475"/>
    </source>
</evidence>
<feature type="compositionally biased region" description="Basic and acidic residues" evidence="6">
    <location>
        <begin position="94"/>
        <end position="105"/>
    </location>
</feature>
<proteinExistence type="predicted"/>
<feature type="compositionally biased region" description="Acidic residues" evidence="6">
    <location>
        <begin position="84"/>
        <end position="93"/>
    </location>
</feature>
<evidence type="ECO:0000259" key="8">
    <source>
        <dbReference type="Pfam" id="PF04024"/>
    </source>
</evidence>
<dbReference type="InterPro" id="IPR054321">
    <property type="entry name" value="PspC-rel_TM"/>
</dbReference>
<protein>
    <submittedName>
        <fullName evidence="11">PspC domain-containing protein</fullName>
    </submittedName>
</protein>
<keyword evidence="12" id="KW-1185">Reference proteome</keyword>
<evidence type="ECO:0000259" key="10">
    <source>
        <dbReference type="Pfam" id="PF22744"/>
    </source>
</evidence>
<dbReference type="PANTHER" id="PTHR33885">
    <property type="entry name" value="PHAGE SHOCK PROTEIN C"/>
    <property type="match status" value="1"/>
</dbReference>
<keyword evidence="2" id="KW-1003">Cell membrane</keyword>
<dbReference type="AlphaFoldDB" id="A0AAE3MI22"/>
<dbReference type="Pfam" id="PF22571">
    <property type="entry name" value="LiaI-LiaF-TM_PspC"/>
    <property type="match status" value="1"/>
</dbReference>
<dbReference type="InterPro" id="IPR052027">
    <property type="entry name" value="PspC"/>
</dbReference>
<dbReference type="GO" id="GO:0005886">
    <property type="term" value="C:plasma membrane"/>
    <property type="evidence" value="ECO:0007669"/>
    <property type="project" value="UniProtKB-SubCell"/>
</dbReference>
<evidence type="ECO:0000256" key="6">
    <source>
        <dbReference type="SAM" id="MobiDB-lite"/>
    </source>
</evidence>